<evidence type="ECO:0000256" key="4">
    <source>
        <dbReference type="PROSITE-ProRule" id="PRU00470"/>
    </source>
</evidence>
<evidence type="ECO:0000256" key="5">
    <source>
        <dbReference type="SAM" id="MobiDB-lite"/>
    </source>
</evidence>
<feature type="compositionally biased region" description="Polar residues" evidence="5">
    <location>
        <begin position="28"/>
        <end position="44"/>
    </location>
</feature>
<dbReference type="InterPro" id="IPR004333">
    <property type="entry name" value="SBP_dom"/>
</dbReference>
<evidence type="ECO:0000313" key="7">
    <source>
        <dbReference type="EMBL" id="KAJ8470312.1"/>
    </source>
</evidence>
<feature type="region of interest" description="Disordered" evidence="5">
    <location>
        <begin position="1"/>
        <end position="60"/>
    </location>
</feature>
<dbReference type="InterPro" id="IPR036893">
    <property type="entry name" value="SBP_sf"/>
</dbReference>
<reference evidence="7 8" key="1">
    <citation type="submission" date="2022-12" db="EMBL/GenBank/DDBJ databases">
        <title>Chromosome-scale assembly of the Ensete ventricosum genome.</title>
        <authorList>
            <person name="Dussert Y."/>
            <person name="Stocks J."/>
            <person name="Wendawek A."/>
            <person name="Woldeyes F."/>
            <person name="Nichols R.A."/>
            <person name="Borrell J.S."/>
        </authorList>
    </citation>
    <scope>NUCLEOTIDE SEQUENCE [LARGE SCALE GENOMIC DNA]</scope>
    <source>
        <strain evidence="8">cv. Maze</strain>
        <tissue evidence="7">Seeds</tissue>
    </source>
</reference>
<dbReference type="Proteomes" id="UP001222027">
    <property type="component" value="Unassembled WGS sequence"/>
</dbReference>
<dbReference type="Gene3D" id="4.10.1100.10">
    <property type="entry name" value="Transcription factor, SBP-box domain"/>
    <property type="match status" value="1"/>
</dbReference>
<sequence>MDRDAEMSTGSVVAGSSSSDLGRHSGDSGPSNKWNDQPTVSTMAVSPPKTARAPANGSHRNSCLVDGCTADLSKCREYHRRHKVCELHFKTPVVMVRRQQQRFCQQCSRFQLVEEFDEVKRSCRRRLAGHNRRRRKPGILFADHQGFSAYPHTIPTAP</sequence>
<accession>A0AAV8QFI3</accession>
<dbReference type="GO" id="GO:0005634">
    <property type="term" value="C:nucleus"/>
    <property type="evidence" value="ECO:0007669"/>
    <property type="project" value="InterPro"/>
</dbReference>
<dbReference type="PANTHER" id="PTHR31251">
    <property type="entry name" value="SQUAMOSA PROMOTER-BINDING-LIKE PROTEIN 4"/>
    <property type="match status" value="1"/>
</dbReference>
<evidence type="ECO:0000256" key="1">
    <source>
        <dbReference type="ARBA" id="ARBA00022723"/>
    </source>
</evidence>
<gene>
    <name evidence="7" type="ORF">OPV22_024655</name>
</gene>
<proteinExistence type="predicted"/>
<keyword evidence="1" id="KW-0479">Metal-binding</keyword>
<dbReference type="InterPro" id="IPR044817">
    <property type="entry name" value="SBP-like"/>
</dbReference>
<keyword evidence="3" id="KW-0862">Zinc</keyword>
<keyword evidence="2 4" id="KW-0863">Zinc-finger</keyword>
<dbReference type="PANTHER" id="PTHR31251:SF226">
    <property type="entry name" value="SQUAMOSA PROMOTER-BINDING-LIKE PROTEIN 6"/>
    <property type="match status" value="1"/>
</dbReference>
<dbReference type="Pfam" id="PF03110">
    <property type="entry name" value="SBP"/>
    <property type="match status" value="1"/>
</dbReference>
<dbReference type="PROSITE" id="PS51141">
    <property type="entry name" value="ZF_SBP"/>
    <property type="match status" value="1"/>
</dbReference>
<dbReference type="AlphaFoldDB" id="A0AAV8QFI3"/>
<evidence type="ECO:0000313" key="8">
    <source>
        <dbReference type="Proteomes" id="UP001222027"/>
    </source>
</evidence>
<evidence type="ECO:0000256" key="2">
    <source>
        <dbReference type="ARBA" id="ARBA00022771"/>
    </source>
</evidence>
<dbReference type="EMBL" id="JAQQAF010000007">
    <property type="protein sequence ID" value="KAJ8470312.1"/>
    <property type="molecule type" value="Genomic_DNA"/>
</dbReference>
<feature type="domain" description="SBP-type" evidence="6">
    <location>
        <begin position="60"/>
        <end position="137"/>
    </location>
</feature>
<comment type="caution">
    <text evidence="7">The sequence shown here is derived from an EMBL/GenBank/DDBJ whole genome shotgun (WGS) entry which is preliminary data.</text>
</comment>
<dbReference type="GO" id="GO:0003677">
    <property type="term" value="F:DNA binding"/>
    <property type="evidence" value="ECO:0007669"/>
    <property type="project" value="InterPro"/>
</dbReference>
<evidence type="ECO:0000259" key="6">
    <source>
        <dbReference type="PROSITE" id="PS51141"/>
    </source>
</evidence>
<organism evidence="7 8">
    <name type="scientific">Ensete ventricosum</name>
    <name type="common">Abyssinian banana</name>
    <name type="synonym">Musa ensete</name>
    <dbReference type="NCBI Taxonomy" id="4639"/>
    <lineage>
        <taxon>Eukaryota</taxon>
        <taxon>Viridiplantae</taxon>
        <taxon>Streptophyta</taxon>
        <taxon>Embryophyta</taxon>
        <taxon>Tracheophyta</taxon>
        <taxon>Spermatophyta</taxon>
        <taxon>Magnoliopsida</taxon>
        <taxon>Liliopsida</taxon>
        <taxon>Zingiberales</taxon>
        <taxon>Musaceae</taxon>
        <taxon>Ensete</taxon>
    </lineage>
</organism>
<keyword evidence="8" id="KW-1185">Reference proteome</keyword>
<name>A0AAV8QFI3_ENSVE</name>
<feature type="compositionally biased region" description="Low complexity" evidence="5">
    <location>
        <begin position="8"/>
        <end position="19"/>
    </location>
</feature>
<dbReference type="GO" id="GO:0008270">
    <property type="term" value="F:zinc ion binding"/>
    <property type="evidence" value="ECO:0007669"/>
    <property type="project" value="UniProtKB-KW"/>
</dbReference>
<dbReference type="SUPFAM" id="SSF103612">
    <property type="entry name" value="SBT domain"/>
    <property type="match status" value="1"/>
</dbReference>
<evidence type="ECO:0000256" key="3">
    <source>
        <dbReference type="ARBA" id="ARBA00022833"/>
    </source>
</evidence>
<protein>
    <recommendedName>
        <fullName evidence="6">SBP-type domain-containing protein</fullName>
    </recommendedName>
</protein>